<dbReference type="EMBL" id="JBJQOH010000006">
    <property type="protein sequence ID" value="KAL3685885.1"/>
    <property type="molecule type" value="Genomic_DNA"/>
</dbReference>
<accession>A0ABD3H6B8</accession>
<dbReference type="Proteomes" id="UP001633002">
    <property type="component" value="Unassembled WGS sequence"/>
</dbReference>
<name>A0ABD3H6B8_9MARC</name>
<keyword evidence="2" id="KW-1185">Reference proteome</keyword>
<comment type="caution">
    <text evidence="1">The sequence shown here is derived from an EMBL/GenBank/DDBJ whole genome shotgun (WGS) entry which is preliminary data.</text>
</comment>
<dbReference type="AlphaFoldDB" id="A0ABD3H6B8"/>
<reference evidence="1 2" key="1">
    <citation type="submission" date="2024-09" db="EMBL/GenBank/DDBJ databases">
        <title>Chromosome-scale assembly of Riccia sorocarpa.</title>
        <authorList>
            <person name="Paukszto L."/>
        </authorList>
    </citation>
    <scope>NUCLEOTIDE SEQUENCE [LARGE SCALE GENOMIC DNA]</scope>
    <source>
        <strain evidence="1">LP-2024</strain>
        <tissue evidence="1">Aerial parts of the thallus</tissue>
    </source>
</reference>
<gene>
    <name evidence="1" type="ORF">R1sor_003907</name>
</gene>
<evidence type="ECO:0000313" key="1">
    <source>
        <dbReference type="EMBL" id="KAL3685885.1"/>
    </source>
</evidence>
<organism evidence="1 2">
    <name type="scientific">Riccia sorocarpa</name>
    <dbReference type="NCBI Taxonomy" id="122646"/>
    <lineage>
        <taxon>Eukaryota</taxon>
        <taxon>Viridiplantae</taxon>
        <taxon>Streptophyta</taxon>
        <taxon>Embryophyta</taxon>
        <taxon>Marchantiophyta</taxon>
        <taxon>Marchantiopsida</taxon>
        <taxon>Marchantiidae</taxon>
        <taxon>Marchantiales</taxon>
        <taxon>Ricciaceae</taxon>
        <taxon>Riccia</taxon>
    </lineage>
</organism>
<evidence type="ECO:0000313" key="2">
    <source>
        <dbReference type="Proteomes" id="UP001633002"/>
    </source>
</evidence>
<proteinExistence type="predicted"/>
<sequence>MTRSGDRTELGSDIQRLLSWIGEVEITTNPLHRCAGWKWQDRNGATDRVGWEHETKWWKSLLHKEVNTAAKLNRKWDAELGDPQWKLVWKLTWAKPSTTREGFWWWRTLWRGFWCGEKALKANEGTPNAMGYPATWFQFEMSAIRCKTTDATLWAIAAEFYRVLWREMNDLVFRNKMSSMPLKVILRETRRSVSAWISSGMPDRQKAVAVRTIETLMQLETKLLSADNRQLPHNLDVTNSGSSIWPPEAEDIVAWSRQQREVDVGGLQEISETTT</sequence>
<evidence type="ECO:0008006" key="3">
    <source>
        <dbReference type="Google" id="ProtNLM"/>
    </source>
</evidence>
<protein>
    <recommendedName>
        <fullName evidence="3">Reverse transcriptase zinc-binding domain-containing protein</fullName>
    </recommendedName>
</protein>